<feature type="compositionally biased region" description="Low complexity" evidence="1">
    <location>
        <begin position="165"/>
        <end position="183"/>
    </location>
</feature>
<dbReference type="Proteomes" id="UP001166093">
    <property type="component" value="Unassembled WGS sequence"/>
</dbReference>
<reference evidence="2" key="1">
    <citation type="journal article" date="2021" name="Cell">
        <title>Tracing the genetic footprints of vertebrate landing in non-teleost ray-finned fishes.</title>
        <authorList>
            <person name="Bi X."/>
            <person name="Wang K."/>
            <person name="Yang L."/>
            <person name="Pan H."/>
            <person name="Jiang H."/>
            <person name="Wei Q."/>
            <person name="Fang M."/>
            <person name="Yu H."/>
            <person name="Zhu C."/>
            <person name="Cai Y."/>
            <person name="He Y."/>
            <person name="Gan X."/>
            <person name="Zeng H."/>
            <person name="Yu D."/>
            <person name="Zhu Y."/>
            <person name="Jiang H."/>
            <person name="Qiu Q."/>
            <person name="Yang H."/>
            <person name="Zhang Y.E."/>
            <person name="Wang W."/>
            <person name="Zhu M."/>
            <person name="He S."/>
            <person name="Zhang G."/>
        </authorList>
    </citation>
    <scope>NUCLEOTIDE SEQUENCE</scope>
    <source>
        <strain evidence="2">Pddl_001</strain>
    </source>
</reference>
<evidence type="ECO:0000313" key="3">
    <source>
        <dbReference type="Proteomes" id="UP001166093"/>
    </source>
</evidence>
<protein>
    <submittedName>
        <fullName evidence="2">QRIC2 protein</fullName>
    </submittedName>
</protein>
<sequence>MMVPPPHLVSISTGFPGNKTHRPYTVYELDSIRQHTRCDRIRELSDLSYLGPVRSCGGSHTMTFSQRRYPRVQLFPETIPPEEEVPEVPVQSKEEIDILGLDGVIYKGRLDQRQKASMLEPRQGLQLDCRPESRLPDIAETDANQHKLSRATCQNLSGYESMAGAPVRPQSARVPRSRSASVRLLRERPVSSLGWMPDGPPQATPPTPTPPTSPMAGVDEHPRGLETLQLRIDMNQSGQEEPVTTL</sequence>
<proteinExistence type="predicted"/>
<organism evidence="2 3">
    <name type="scientific">Polyodon spathula</name>
    <name type="common">North American paddlefish</name>
    <name type="synonym">Squalus spathula</name>
    <dbReference type="NCBI Taxonomy" id="7913"/>
    <lineage>
        <taxon>Eukaryota</taxon>
        <taxon>Metazoa</taxon>
        <taxon>Chordata</taxon>
        <taxon>Craniata</taxon>
        <taxon>Vertebrata</taxon>
        <taxon>Euteleostomi</taxon>
        <taxon>Actinopterygii</taxon>
        <taxon>Chondrostei</taxon>
        <taxon>Acipenseriformes</taxon>
        <taxon>Polyodontidae</taxon>
        <taxon>Polyodon</taxon>
    </lineage>
</organism>
<feature type="non-terminal residue" evidence="2">
    <location>
        <position position="246"/>
    </location>
</feature>
<evidence type="ECO:0000256" key="1">
    <source>
        <dbReference type="SAM" id="MobiDB-lite"/>
    </source>
</evidence>
<dbReference type="PANTHER" id="PTHR47080">
    <property type="entry name" value="CHROMOSOME 16 OPEN READING FRAME 96"/>
    <property type="match status" value="1"/>
</dbReference>
<name>A0ABS2YC66_POLSP</name>
<feature type="compositionally biased region" description="Pro residues" evidence="1">
    <location>
        <begin position="198"/>
        <end position="213"/>
    </location>
</feature>
<feature type="region of interest" description="Disordered" evidence="1">
    <location>
        <begin position="162"/>
        <end position="224"/>
    </location>
</feature>
<accession>A0ABS2YC66</accession>
<dbReference type="EMBL" id="JAAWVQ010130939">
    <property type="protein sequence ID" value="MBN3283806.1"/>
    <property type="molecule type" value="Genomic_DNA"/>
</dbReference>
<comment type="caution">
    <text evidence="2">The sequence shown here is derived from an EMBL/GenBank/DDBJ whole genome shotgun (WGS) entry which is preliminary data.</text>
</comment>
<evidence type="ECO:0000313" key="2">
    <source>
        <dbReference type="EMBL" id="MBN3283806.1"/>
    </source>
</evidence>
<gene>
    <name evidence="2" type="primary">Qrich2_0</name>
    <name evidence="2" type="ORF">GTO93_0009752</name>
</gene>
<feature type="non-terminal residue" evidence="2">
    <location>
        <position position="1"/>
    </location>
</feature>
<keyword evidence="3" id="KW-1185">Reference proteome</keyword>
<dbReference type="PANTHER" id="PTHR47080:SF1">
    <property type="entry name" value="CHROMOSOME 16 OPEN READING FRAME 96"/>
    <property type="match status" value="1"/>
</dbReference>